<gene>
    <name evidence="1" type="ORF">CDAR_127021</name>
</gene>
<dbReference type="EMBL" id="BPLQ01009442">
    <property type="protein sequence ID" value="GIY44053.1"/>
    <property type="molecule type" value="Genomic_DNA"/>
</dbReference>
<keyword evidence="2" id="KW-1185">Reference proteome</keyword>
<name>A0AAV4TBY3_9ARAC</name>
<sequence>MQSVLKGFLEGLTGLRPNQGYQAYFDRDRQTVQIIPSGTDVPVKPIMSSSKKKLDMNSLREKLSHTYARVLMSTQS</sequence>
<evidence type="ECO:0000313" key="2">
    <source>
        <dbReference type="Proteomes" id="UP001054837"/>
    </source>
</evidence>
<comment type="caution">
    <text evidence="1">The sequence shown here is derived from an EMBL/GenBank/DDBJ whole genome shotgun (WGS) entry which is preliminary data.</text>
</comment>
<organism evidence="1 2">
    <name type="scientific">Caerostris darwini</name>
    <dbReference type="NCBI Taxonomy" id="1538125"/>
    <lineage>
        <taxon>Eukaryota</taxon>
        <taxon>Metazoa</taxon>
        <taxon>Ecdysozoa</taxon>
        <taxon>Arthropoda</taxon>
        <taxon>Chelicerata</taxon>
        <taxon>Arachnida</taxon>
        <taxon>Araneae</taxon>
        <taxon>Araneomorphae</taxon>
        <taxon>Entelegynae</taxon>
        <taxon>Araneoidea</taxon>
        <taxon>Araneidae</taxon>
        <taxon>Caerostris</taxon>
    </lineage>
</organism>
<evidence type="ECO:0000313" key="1">
    <source>
        <dbReference type="EMBL" id="GIY44053.1"/>
    </source>
</evidence>
<reference evidence="1 2" key="1">
    <citation type="submission" date="2021-06" db="EMBL/GenBank/DDBJ databases">
        <title>Caerostris darwini draft genome.</title>
        <authorList>
            <person name="Kono N."/>
            <person name="Arakawa K."/>
        </authorList>
    </citation>
    <scope>NUCLEOTIDE SEQUENCE [LARGE SCALE GENOMIC DNA]</scope>
</reference>
<accession>A0AAV4TBY3</accession>
<dbReference type="AlphaFoldDB" id="A0AAV4TBY3"/>
<proteinExistence type="predicted"/>
<protein>
    <submittedName>
        <fullName evidence="1">Uncharacterized protein</fullName>
    </submittedName>
</protein>
<dbReference type="Proteomes" id="UP001054837">
    <property type="component" value="Unassembled WGS sequence"/>
</dbReference>